<evidence type="ECO:0000259" key="4">
    <source>
        <dbReference type="Pfam" id="PF07732"/>
    </source>
</evidence>
<reference evidence="5 6" key="1">
    <citation type="submission" date="2015-09" db="EMBL/GenBank/DDBJ databases">
        <title>Genome announcement of multiple Pseudomonas syringae strains.</title>
        <authorList>
            <person name="Thakur S."/>
            <person name="Wang P.W."/>
            <person name="Gong Y."/>
            <person name="Weir B.S."/>
            <person name="Guttman D.S."/>
        </authorList>
    </citation>
    <scope>NUCLEOTIDE SEQUENCE [LARGE SCALE GENOMIC DNA]</scope>
    <source>
        <strain evidence="5 6">ICMP2802</strain>
    </source>
</reference>
<proteinExistence type="predicted"/>
<dbReference type="Gene3D" id="2.60.40.420">
    <property type="entry name" value="Cupredoxins - blue copper proteins"/>
    <property type="match status" value="3"/>
</dbReference>
<dbReference type="Proteomes" id="UP000050297">
    <property type="component" value="Unassembled WGS sequence"/>
</dbReference>
<dbReference type="SUPFAM" id="SSF49503">
    <property type="entry name" value="Cupredoxins"/>
    <property type="match status" value="3"/>
</dbReference>
<dbReference type="InterPro" id="IPR002355">
    <property type="entry name" value="Cu_oxidase_Cu_BS"/>
</dbReference>
<feature type="domain" description="Plastocyanin-like" evidence="4">
    <location>
        <begin position="121"/>
        <end position="228"/>
    </location>
</feature>
<comment type="caution">
    <text evidence="5">The sequence shown here is derived from an EMBL/GenBank/DDBJ whole genome shotgun (WGS) entry which is preliminary data.</text>
</comment>
<dbReference type="GO" id="GO:0030288">
    <property type="term" value="C:outer membrane-bounded periplasmic space"/>
    <property type="evidence" value="ECO:0007669"/>
    <property type="project" value="TreeGrafter"/>
</dbReference>
<dbReference type="FunFam" id="2.60.40.420:FF:000088">
    <property type="entry name" value="Multicopper oxidase, putative"/>
    <property type="match status" value="1"/>
</dbReference>
<dbReference type="GO" id="GO:0005507">
    <property type="term" value="F:copper ion binding"/>
    <property type="evidence" value="ECO:0007669"/>
    <property type="project" value="InterPro"/>
</dbReference>
<dbReference type="InterPro" id="IPR011707">
    <property type="entry name" value="Cu-oxidase-like_N"/>
</dbReference>
<dbReference type="Pfam" id="PF07732">
    <property type="entry name" value="Cu-oxidase_3"/>
    <property type="match status" value="1"/>
</dbReference>
<dbReference type="AlphaFoldDB" id="A0A0P9LL75"/>
<dbReference type="InterPro" id="IPR008972">
    <property type="entry name" value="Cupredoxin"/>
</dbReference>
<protein>
    <submittedName>
        <fullName evidence="5">Multicopper oxidase</fullName>
    </submittedName>
</protein>
<dbReference type="FunFam" id="2.60.40.420:FF:000101">
    <property type="entry name" value="Multicopper oxidase, putative"/>
    <property type="match status" value="1"/>
</dbReference>
<dbReference type="CDD" id="cd13861">
    <property type="entry name" value="CuRO_1_CumA_like"/>
    <property type="match status" value="1"/>
</dbReference>
<dbReference type="InterPro" id="IPR045087">
    <property type="entry name" value="Cu-oxidase_fam"/>
</dbReference>
<dbReference type="GO" id="GO:0016491">
    <property type="term" value="F:oxidoreductase activity"/>
    <property type="evidence" value="ECO:0007669"/>
    <property type="project" value="UniProtKB-KW"/>
</dbReference>
<sequence length="525" mass="58275">MAGAGEPGIAVDRCKKPERASLPCPAFLRLDFSSWYPPLSFPKCRCIVFAPRICSQMRSVVVFEVAPFMSFTRRQILTGIAGLAVVGLGAGGASRYWMGRRESEAGSDFVLIAAPLDVELVAGHKTPAWAFGGSAPGTELRVRQGEWLRLRFINQLPVETTIHWHGIRLPLEMDGVPYVSQLPVKPGEYFDYKFRVPDAGSYWYHPHVSSSEELGRGLVGPLIVEEREPTGFAYERTVSLKSWHVDEQGAFTEFSVLREAAREGTAGRLSTLNGIPQAVIELPAGQITRVRLLNLDNTVTYRLNLPDAEAQIYALDGNPVKPRPFGDEYWLGPGMRICLAIKAPPAGEEISLRNGPVRLGTFRSVANNDAPGQWPPELPANPVAEPDMANAEKINFNFEWVGSMSVNTDNGKPPSLWQINGEAWDITDKTCADRPIARLKLGKSYIFELKNMTQYQHPIHLHGMSFKVIASNRRKIIPYFTDTFLLGRNERARVALVADNPGVWMFHCHVIDHMETGLMAAIEVA</sequence>
<accession>A0A0P9LL75</accession>
<evidence type="ECO:0000313" key="6">
    <source>
        <dbReference type="Proteomes" id="UP000050297"/>
    </source>
</evidence>
<name>A0A0P9LL75_PSESX</name>
<dbReference type="FunFam" id="2.60.40.420:FF:000085">
    <property type="entry name" value="Multicopper oxidase, putative"/>
    <property type="match status" value="1"/>
</dbReference>
<dbReference type="PATRIC" id="fig|199198.5.peg.787"/>
<evidence type="ECO:0000313" key="5">
    <source>
        <dbReference type="EMBL" id="KPW17618.1"/>
    </source>
</evidence>
<dbReference type="PANTHER" id="PTHR11709">
    <property type="entry name" value="MULTI-COPPER OXIDASE"/>
    <property type="match status" value="1"/>
</dbReference>
<dbReference type="InterPro" id="IPR011706">
    <property type="entry name" value="Cu-oxidase_C"/>
</dbReference>
<organism evidence="5 6">
    <name type="scientific">Pseudomonas syringae pv. aceris</name>
    <dbReference type="NCBI Taxonomy" id="199198"/>
    <lineage>
        <taxon>Bacteria</taxon>
        <taxon>Pseudomonadati</taxon>
        <taxon>Pseudomonadota</taxon>
        <taxon>Gammaproteobacteria</taxon>
        <taxon>Pseudomonadales</taxon>
        <taxon>Pseudomonadaceae</taxon>
        <taxon>Pseudomonas</taxon>
        <taxon>Pseudomonas syringae</taxon>
    </lineage>
</organism>
<dbReference type="PANTHER" id="PTHR11709:SF2">
    <property type="entry name" value="MULTICOPPER OXIDASE LPR1"/>
    <property type="match status" value="1"/>
</dbReference>
<dbReference type="EMBL" id="LJPM01000352">
    <property type="protein sequence ID" value="KPW17618.1"/>
    <property type="molecule type" value="Genomic_DNA"/>
</dbReference>
<feature type="domain" description="Plastocyanin-like" evidence="3">
    <location>
        <begin position="416"/>
        <end position="524"/>
    </location>
</feature>
<keyword evidence="1" id="KW-0479">Metal-binding</keyword>
<gene>
    <name evidence="5" type="ORF">ALO91_100300</name>
</gene>
<evidence type="ECO:0000256" key="1">
    <source>
        <dbReference type="ARBA" id="ARBA00022723"/>
    </source>
</evidence>
<dbReference type="Pfam" id="PF07731">
    <property type="entry name" value="Cu-oxidase_2"/>
    <property type="match status" value="1"/>
</dbReference>
<keyword evidence="2" id="KW-0560">Oxidoreductase</keyword>
<evidence type="ECO:0000259" key="3">
    <source>
        <dbReference type="Pfam" id="PF07731"/>
    </source>
</evidence>
<dbReference type="PROSITE" id="PS00080">
    <property type="entry name" value="MULTICOPPER_OXIDASE2"/>
    <property type="match status" value="1"/>
</dbReference>
<evidence type="ECO:0000256" key="2">
    <source>
        <dbReference type="ARBA" id="ARBA00023002"/>
    </source>
</evidence>